<dbReference type="InterPro" id="IPR000182">
    <property type="entry name" value="GNAT_dom"/>
</dbReference>
<proteinExistence type="predicted"/>
<dbReference type="GO" id="GO:0016747">
    <property type="term" value="F:acyltransferase activity, transferring groups other than amino-acyl groups"/>
    <property type="evidence" value="ECO:0007669"/>
    <property type="project" value="InterPro"/>
</dbReference>
<comment type="caution">
    <text evidence="2">The sequence shown here is derived from an EMBL/GenBank/DDBJ whole genome shotgun (WGS) entry which is preliminary data.</text>
</comment>
<sequence length="194" mass="22267">MLAPCSFSSERLVYRAFTFPDDDAFLLDLVRDEATQMGWFGGITRPHSLTMLESFKKFLETAPLAVVICIKTEDGQAGQPMGVVDLEKRGPGQHSMCAGFGLVIHKDHQRKGYGHEAMEWILRRAFVGHNFHRIQGDVWEWNEPALKIYKSLGFVLEGRQRKAVWQEGAWRDNLMLGILREEWLERHPDAQALQ</sequence>
<gene>
    <name evidence="2" type="ORF">BMF94_1060</name>
</gene>
<protein>
    <submittedName>
        <fullName evidence="2">GNAT family acetyltransferase</fullName>
    </submittedName>
</protein>
<dbReference type="EMBL" id="PJQD01000009">
    <property type="protein sequence ID" value="POY75976.1"/>
    <property type="molecule type" value="Genomic_DNA"/>
</dbReference>
<dbReference type="PROSITE" id="PS51186">
    <property type="entry name" value="GNAT"/>
    <property type="match status" value="1"/>
</dbReference>
<dbReference type="PANTHER" id="PTHR43415:SF3">
    <property type="entry name" value="GNAT-FAMILY ACETYLTRANSFERASE"/>
    <property type="match status" value="1"/>
</dbReference>
<keyword evidence="2" id="KW-0808">Transferase</keyword>
<dbReference type="PANTHER" id="PTHR43415">
    <property type="entry name" value="SPERMIDINE N(1)-ACETYLTRANSFERASE"/>
    <property type="match status" value="1"/>
</dbReference>
<dbReference type="InterPro" id="IPR016181">
    <property type="entry name" value="Acyl_CoA_acyltransferase"/>
</dbReference>
<dbReference type="AlphaFoldDB" id="A0A2S5BGS3"/>
<dbReference type="SUPFAM" id="SSF55729">
    <property type="entry name" value="Acyl-CoA N-acyltransferases (Nat)"/>
    <property type="match status" value="1"/>
</dbReference>
<dbReference type="Pfam" id="PF13302">
    <property type="entry name" value="Acetyltransf_3"/>
    <property type="match status" value="1"/>
</dbReference>
<evidence type="ECO:0000259" key="1">
    <source>
        <dbReference type="PROSITE" id="PS51186"/>
    </source>
</evidence>
<dbReference type="CDD" id="cd04301">
    <property type="entry name" value="NAT_SF"/>
    <property type="match status" value="1"/>
</dbReference>
<name>A0A2S5BGS3_9BASI</name>
<reference evidence="2 3" key="1">
    <citation type="journal article" date="2018" name="Front. Microbiol.">
        <title>Prospects for Fungal Bioremediation of Acidic Radioactive Waste Sites: Characterization and Genome Sequence of Rhodotorula taiwanensis MD1149.</title>
        <authorList>
            <person name="Tkavc R."/>
            <person name="Matrosova V.Y."/>
            <person name="Grichenko O.E."/>
            <person name="Gostincar C."/>
            <person name="Volpe R.P."/>
            <person name="Klimenkova P."/>
            <person name="Gaidamakova E.K."/>
            <person name="Zhou C.E."/>
            <person name="Stewart B.J."/>
            <person name="Lyman M.G."/>
            <person name="Malfatti S.A."/>
            <person name="Rubinfeld B."/>
            <person name="Courtot M."/>
            <person name="Singh J."/>
            <person name="Dalgard C.L."/>
            <person name="Hamilton T."/>
            <person name="Frey K.G."/>
            <person name="Gunde-Cimerman N."/>
            <person name="Dugan L."/>
            <person name="Daly M.J."/>
        </authorList>
    </citation>
    <scope>NUCLEOTIDE SEQUENCE [LARGE SCALE GENOMIC DNA]</scope>
    <source>
        <strain evidence="2 3">MD1149</strain>
    </source>
</reference>
<dbReference type="STRING" id="741276.A0A2S5BGS3"/>
<feature type="domain" description="N-acetyltransferase" evidence="1">
    <location>
        <begin position="12"/>
        <end position="177"/>
    </location>
</feature>
<dbReference type="Proteomes" id="UP000237144">
    <property type="component" value="Unassembled WGS sequence"/>
</dbReference>
<evidence type="ECO:0000313" key="3">
    <source>
        <dbReference type="Proteomes" id="UP000237144"/>
    </source>
</evidence>
<organism evidence="2 3">
    <name type="scientific">Rhodotorula taiwanensis</name>
    <dbReference type="NCBI Taxonomy" id="741276"/>
    <lineage>
        <taxon>Eukaryota</taxon>
        <taxon>Fungi</taxon>
        <taxon>Dikarya</taxon>
        <taxon>Basidiomycota</taxon>
        <taxon>Pucciniomycotina</taxon>
        <taxon>Microbotryomycetes</taxon>
        <taxon>Sporidiobolales</taxon>
        <taxon>Sporidiobolaceae</taxon>
        <taxon>Rhodotorula</taxon>
    </lineage>
</organism>
<dbReference type="Gene3D" id="3.40.630.30">
    <property type="match status" value="1"/>
</dbReference>
<keyword evidence="3" id="KW-1185">Reference proteome</keyword>
<accession>A0A2S5BGS3</accession>
<dbReference type="OrthoDB" id="630895at2759"/>
<evidence type="ECO:0000313" key="2">
    <source>
        <dbReference type="EMBL" id="POY75976.1"/>
    </source>
</evidence>